<dbReference type="RefSeq" id="WP_103957545.1">
    <property type="nucleotide sequence ID" value="NZ_FNVT01000005.1"/>
</dbReference>
<sequence length="215" mass="24123">MSHRTRSLLTLAIDIVLPMGLYYALRACGVGFHTALVISSLIPGLSVVSDLVRRRKPDRLGLYMTTMMLAGAVVSLVVHDTRLLLAKDGWFTAVAGLWFLSSVRGERPLAFTFTRFIFEGRIGPNRESWDVLWERLPAFRRIWRVVTVIYGVGLLVDAVVRLVIAYTLPVDAVPGVNAAQYVVWLLLVQVAINVYLVPTGVFNRWSPLYAELRHT</sequence>
<evidence type="ECO:0008006" key="4">
    <source>
        <dbReference type="Google" id="ProtNLM"/>
    </source>
</evidence>
<accession>A0A1H6DD86</accession>
<dbReference type="OrthoDB" id="3781030at2"/>
<dbReference type="AlphaFoldDB" id="A0A1H6DD86"/>
<feature type="transmembrane region" description="Helical" evidence="1">
    <location>
        <begin position="142"/>
        <end position="166"/>
    </location>
</feature>
<feature type="transmembrane region" description="Helical" evidence="1">
    <location>
        <begin position="7"/>
        <end position="25"/>
    </location>
</feature>
<reference evidence="2 3" key="1">
    <citation type="submission" date="2016-10" db="EMBL/GenBank/DDBJ databases">
        <authorList>
            <person name="de Groot N.N."/>
        </authorList>
    </citation>
    <scope>NUCLEOTIDE SEQUENCE [LARGE SCALE GENOMIC DNA]</scope>
    <source>
        <strain evidence="2 3">CGMCC 4.7037</strain>
    </source>
</reference>
<evidence type="ECO:0000313" key="2">
    <source>
        <dbReference type="EMBL" id="SEG83427.1"/>
    </source>
</evidence>
<keyword evidence="3" id="KW-1185">Reference proteome</keyword>
<feature type="transmembrane region" description="Helical" evidence="1">
    <location>
        <begin position="60"/>
        <end position="78"/>
    </location>
</feature>
<feature type="transmembrane region" description="Helical" evidence="1">
    <location>
        <begin position="84"/>
        <end position="101"/>
    </location>
</feature>
<protein>
    <recommendedName>
        <fullName evidence="4">Intracellular septation protein A</fullName>
    </recommendedName>
</protein>
<keyword evidence="1" id="KW-0472">Membrane</keyword>
<organism evidence="2 3">
    <name type="scientific">Nonomuraea solani</name>
    <dbReference type="NCBI Taxonomy" id="1144553"/>
    <lineage>
        <taxon>Bacteria</taxon>
        <taxon>Bacillati</taxon>
        <taxon>Actinomycetota</taxon>
        <taxon>Actinomycetes</taxon>
        <taxon>Streptosporangiales</taxon>
        <taxon>Streptosporangiaceae</taxon>
        <taxon>Nonomuraea</taxon>
    </lineage>
</organism>
<keyword evidence="1" id="KW-0812">Transmembrane</keyword>
<evidence type="ECO:0000313" key="3">
    <source>
        <dbReference type="Proteomes" id="UP000236732"/>
    </source>
</evidence>
<dbReference type="EMBL" id="FNVT01000005">
    <property type="protein sequence ID" value="SEG83427.1"/>
    <property type="molecule type" value="Genomic_DNA"/>
</dbReference>
<dbReference type="NCBIfam" id="NF041646">
    <property type="entry name" value="VC0807_fam"/>
    <property type="match status" value="1"/>
</dbReference>
<evidence type="ECO:0000256" key="1">
    <source>
        <dbReference type="SAM" id="Phobius"/>
    </source>
</evidence>
<feature type="transmembrane region" description="Helical" evidence="1">
    <location>
        <begin position="31"/>
        <end position="48"/>
    </location>
</feature>
<keyword evidence="1" id="KW-1133">Transmembrane helix</keyword>
<gene>
    <name evidence="2" type="ORF">SAMN05444920_105198</name>
</gene>
<dbReference type="Proteomes" id="UP000236732">
    <property type="component" value="Unassembled WGS sequence"/>
</dbReference>
<proteinExistence type="predicted"/>
<feature type="transmembrane region" description="Helical" evidence="1">
    <location>
        <begin position="178"/>
        <end position="197"/>
    </location>
</feature>
<name>A0A1H6DD86_9ACTN</name>